<dbReference type="GO" id="GO:0003677">
    <property type="term" value="F:DNA binding"/>
    <property type="evidence" value="ECO:0007669"/>
    <property type="project" value="TreeGrafter"/>
</dbReference>
<gene>
    <name evidence="2" type="primary">ydfF</name>
    <name evidence="2" type="ORF">KL86SPO_31202</name>
</gene>
<proteinExistence type="predicted"/>
<dbReference type="PANTHER" id="PTHR39168:SF1">
    <property type="entry name" value="TRANSCRIPTIONAL REGULATORY PROTEIN"/>
    <property type="match status" value="1"/>
</dbReference>
<organism evidence="2">
    <name type="scientific">uncultured Sporomusa sp</name>
    <dbReference type="NCBI Taxonomy" id="307249"/>
    <lineage>
        <taxon>Bacteria</taxon>
        <taxon>Bacillati</taxon>
        <taxon>Bacillota</taxon>
        <taxon>Negativicutes</taxon>
        <taxon>Selenomonadales</taxon>
        <taxon>Sporomusaceae</taxon>
        <taxon>Sporomusa</taxon>
        <taxon>environmental samples</taxon>
    </lineage>
</organism>
<dbReference type="SUPFAM" id="SSF46785">
    <property type="entry name" value="Winged helix' DNA-binding domain"/>
    <property type="match status" value="1"/>
</dbReference>
<dbReference type="InterPro" id="IPR036390">
    <property type="entry name" value="WH_DNA-bd_sf"/>
</dbReference>
<dbReference type="InterPro" id="IPR011991">
    <property type="entry name" value="ArsR-like_HTH"/>
</dbReference>
<accession>A0A212LU12</accession>
<dbReference type="PANTHER" id="PTHR39168">
    <property type="entry name" value="TRANSCRIPTIONAL REGULATOR-RELATED"/>
    <property type="match status" value="1"/>
</dbReference>
<dbReference type="RefSeq" id="WP_288184169.1">
    <property type="nucleotide sequence ID" value="NZ_LT608335.1"/>
</dbReference>
<dbReference type="GO" id="GO:0097063">
    <property type="term" value="F:cadmium ion sensor activity"/>
    <property type="evidence" value="ECO:0007669"/>
    <property type="project" value="TreeGrafter"/>
</dbReference>
<sequence>MMINPNLVEIASLIGDPSRLTMLLSLLGGKALPAGELARSARISPQTASTHLAKMIKGGLLVQESFGRHKYFRLATTEVATALEALLAISPSKPIRSLRESNQVQALQLARTCYDHLAGKLGVSLTDKLLEDGFLEKSGKDFLLTEAGKTKFKNFGIEVEKKKKCRRSFARQCLDWSERRYHLAGSLGASLTQRMFELNWMEYLSDGRAIRVTAVGKKGLFDEFGLTLNLE</sequence>
<dbReference type="GO" id="GO:0010288">
    <property type="term" value="P:response to lead ion"/>
    <property type="evidence" value="ECO:0007669"/>
    <property type="project" value="TreeGrafter"/>
</dbReference>
<dbReference type="InterPro" id="IPR036388">
    <property type="entry name" value="WH-like_DNA-bd_sf"/>
</dbReference>
<protein>
    <submittedName>
        <fullName evidence="2">Uncharacterized HTH-type transcriptional regulator YdfF</fullName>
    </submittedName>
</protein>
<name>A0A212LU12_9FIRM</name>
<evidence type="ECO:0000313" key="2">
    <source>
        <dbReference type="EMBL" id="SCM81023.1"/>
    </source>
</evidence>
<dbReference type="SMART" id="SM00418">
    <property type="entry name" value="HTH_ARSR"/>
    <property type="match status" value="1"/>
</dbReference>
<dbReference type="InterPro" id="IPR052543">
    <property type="entry name" value="HTH_Metal-responsive_Reg"/>
</dbReference>
<dbReference type="GO" id="GO:0032791">
    <property type="term" value="F:lead ion binding"/>
    <property type="evidence" value="ECO:0007669"/>
    <property type="project" value="TreeGrafter"/>
</dbReference>
<reference evidence="2" key="1">
    <citation type="submission" date="2016-08" db="EMBL/GenBank/DDBJ databases">
        <authorList>
            <person name="Seilhamer J.J."/>
        </authorList>
    </citation>
    <scope>NUCLEOTIDE SEQUENCE</scope>
    <source>
        <strain evidence="2">86</strain>
    </source>
</reference>
<dbReference type="GO" id="GO:0003700">
    <property type="term" value="F:DNA-binding transcription factor activity"/>
    <property type="evidence" value="ECO:0007669"/>
    <property type="project" value="InterPro"/>
</dbReference>
<dbReference type="AlphaFoldDB" id="A0A212LU12"/>
<dbReference type="GO" id="GO:0046686">
    <property type="term" value="P:response to cadmium ion"/>
    <property type="evidence" value="ECO:0007669"/>
    <property type="project" value="TreeGrafter"/>
</dbReference>
<dbReference type="PROSITE" id="PS50987">
    <property type="entry name" value="HTH_ARSR_2"/>
    <property type="match status" value="1"/>
</dbReference>
<dbReference type="InterPro" id="IPR001845">
    <property type="entry name" value="HTH_ArsR_DNA-bd_dom"/>
</dbReference>
<dbReference type="CDD" id="cd00090">
    <property type="entry name" value="HTH_ARSR"/>
    <property type="match status" value="1"/>
</dbReference>
<dbReference type="Gene3D" id="1.10.10.10">
    <property type="entry name" value="Winged helix-like DNA-binding domain superfamily/Winged helix DNA-binding domain"/>
    <property type="match status" value="1"/>
</dbReference>
<evidence type="ECO:0000259" key="1">
    <source>
        <dbReference type="PROSITE" id="PS50987"/>
    </source>
</evidence>
<dbReference type="EMBL" id="FMJE01000003">
    <property type="protein sequence ID" value="SCM81023.1"/>
    <property type="molecule type" value="Genomic_DNA"/>
</dbReference>
<dbReference type="Pfam" id="PF12840">
    <property type="entry name" value="HTH_20"/>
    <property type="match status" value="1"/>
</dbReference>
<feature type="domain" description="HTH arsR-type" evidence="1">
    <location>
        <begin position="1"/>
        <end position="94"/>
    </location>
</feature>